<evidence type="ECO:0000256" key="3">
    <source>
        <dbReference type="ARBA" id="ARBA00023004"/>
    </source>
</evidence>
<keyword evidence="4" id="KW-0411">Iron-sulfur</keyword>
<dbReference type="PRINTS" id="PR00415">
    <property type="entry name" value="ACONITASE"/>
</dbReference>
<dbReference type="GO" id="GO:0170038">
    <property type="term" value="P:proteinogenic amino acid biosynthetic process"/>
    <property type="evidence" value="ECO:0007669"/>
    <property type="project" value="UniProtKB-ARBA"/>
</dbReference>
<sequence>METKTSNPLSLKVLFGHHLSENDASLLRQCLELITRYSGPGFSVVDSINKSSHEASTDNDLINLSTTTNPLSGLQTITNMLSEIGQSKLSDALDHVLYLCTEDRELGGQGLSPTRPLTDAYCEKVLSLVDSWLYASTHEQVSGIELSTAEKRRPMTLSEKIFMHHMLPGNRHAGLKAGDVVPVSVDWVLASEVSWKGMMKTINEVGATQIWRNDRFWLAADHIVDPRIEHLPKVKALVDKSEKAQRDFKLTDYKGKNYTILHTEFVRERAQPGMLLVGSDSHTCSSGAVGCLGIGLGAADVAMSLLTGASWFKIPESIRIDIVGKPGFGIGGKDVILHILGQLKRNTVAADRIVEFGGPGVKYLSCDDRFSICNMCTEFGAITGVFIPDPVVQNYINRRKRTVYKSSPLYFHPDDNAQYAETFTINLTHVQPYIALYPSPDNIIPVKDCSPIAFDGVFIGACTTTEEDLILGGLVLQVGLQQSLPLKKGKRHVVFGSLPIAKRLRELGITEIYQDAGFWESAPGCSFCVGMGADQAGVGETWLSSQNRNFKNRMGRGSFGNLSSAAVVAASNFSMSLVDPSPFLVKVDRSLYKALTRKNTVSRQTDTVVYVEPSVPRPQPSQQSVKADFGVDQQTPGNHTWIISSKIQTLGDFIDTDALAPAEYLVECETDEALGQHCMEHTFPAFRSSVKAGRQVIVAGESFGCGSSREEAPRALIGLGVKCVIAKSFAFIYGRNQPTLGLLGITIQDDAFYESATDGTEIIIDVYSREITIGEQKWSFELDNLEIKMLQNKGLAEAYKKFGKGVFDSLCEVDARTGGSSMEAKSIDPSLEW</sequence>
<dbReference type="GO" id="GO:0170034">
    <property type="term" value="P:L-amino acid biosynthetic process"/>
    <property type="evidence" value="ECO:0007669"/>
    <property type="project" value="UniProtKB-ARBA"/>
</dbReference>
<evidence type="ECO:0000313" key="9">
    <source>
        <dbReference type="Proteomes" id="UP000184300"/>
    </source>
</evidence>
<dbReference type="CDD" id="cd01577">
    <property type="entry name" value="IPMI_Swivel"/>
    <property type="match status" value="1"/>
</dbReference>
<dbReference type="GeneID" id="34463706"/>
<evidence type="ECO:0000256" key="1">
    <source>
        <dbReference type="ARBA" id="ARBA00007185"/>
    </source>
</evidence>
<keyword evidence="5" id="KW-0456">Lyase</keyword>
<dbReference type="Proteomes" id="UP000184300">
    <property type="component" value="Unassembled WGS sequence"/>
</dbReference>
<name>A0A1L9V9N6_ASPGL</name>
<dbReference type="InterPro" id="IPR036008">
    <property type="entry name" value="Aconitase_4Fe-4S_dom"/>
</dbReference>
<dbReference type="STRING" id="1160497.A0A1L9V9N6"/>
<dbReference type="InterPro" id="IPR033940">
    <property type="entry name" value="IPMI_Swivel"/>
</dbReference>
<dbReference type="GO" id="GO:0016836">
    <property type="term" value="F:hydro-lyase activity"/>
    <property type="evidence" value="ECO:0007669"/>
    <property type="project" value="InterPro"/>
</dbReference>
<dbReference type="Gene3D" id="3.20.19.10">
    <property type="entry name" value="Aconitase, domain 4"/>
    <property type="match status" value="1"/>
</dbReference>
<feature type="domain" description="Aconitase/3-isopropylmalate dehydratase large subunit alpha/beta/alpha" evidence="6">
    <location>
        <begin position="180"/>
        <end position="572"/>
    </location>
</feature>
<dbReference type="Pfam" id="PF00330">
    <property type="entry name" value="Aconitase"/>
    <property type="match status" value="1"/>
</dbReference>
<keyword evidence="3" id="KW-0408">Iron</keyword>
<dbReference type="GO" id="GO:0051536">
    <property type="term" value="F:iron-sulfur cluster binding"/>
    <property type="evidence" value="ECO:0007669"/>
    <property type="project" value="UniProtKB-KW"/>
</dbReference>
<gene>
    <name evidence="8" type="ORF">ASPGLDRAFT_51051</name>
</gene>
<keyword evidence="9" id="KW-1185">Reference proteome</keyword>
<evidence type="ECO:0000259" key="6">
    <source>
        <dbReference type="Pfam" id="PF00330"/>
    </source>
</evidence>
<dbReference type="PANTHER" id="PTHR43822">
    <property type="entry name" value="HOMOACONITASE, MITOCHONDRIAL-RELATED"/>
    <property type="match status" value="1"/>
</dbReference>
<evidence type="ECO:0000256" key="4">
    <source>
        <dbReference type="ARBA" id="ARBA00023014"/>
    </source>
</evidence>
<dbReference type="InterPro" id="IPR011827">
    <property type="entry name" value="LeuD_type2/HacB/DmdB"/>
</dbReference>
<dbReference type="InterPro" id="IPR050067">
    <property type="entry name" value="IPM_dehydratase_rel_enz"/>
</dbReference>
<dbReference type="SUPFAM" id="SSF53732">
    <property type="entry name" value="Aconitase iron-sulfur domain"/>
    <property type="match status" value="1"/>
</dbReference>
<evidence type="ECO:0000313" key="8">
    <source>
        <dbReference type="EMBL" id="OJJ80638.1"/>
    </source>
</evidence>
<dbReference type="InterPro" id="IPR015928">
    <property type="entry name" value="Aconitase/3IPM_dehydase_swvl"/>
</dbReference>
<dbReference type="SUPFAM" id="SSF52016">
    <property type="entry name" value="LeuD/IlvD-like"/>
    <property type="match status" value="1"/>
</dbReference>
<comment type="similarity">
    <text evidence="1">Belongs to the aconitase/IPM isomerase family.</text>
</comment>
<reference evidence="9" key="1">
    <citation type="journal article" date="2017" name="Genome Biol.">
        <title>Comparative genomics reveals high biological diversity and specific adaptations in the industrially and medically important fungal genus Aspergillus.</title>
        <authorList>
            <person name="de Vries R.P."/>
            <person name="Riley R."/>
            <person name="Wiebenga A."/>
            <person name="Aguilar-Osorio G."/>
            <person name="Amillis S."/>
            <person name="Uchima C.A."/>
            <person name="Anderluh G."/>
            <person name="Asadollahi M."/>
            <person name="Askin M."/>
            <person name="Barry K."/>
            <person name="Battaglia E."/>
            <person name="Bayram O."/>
            <person name="Benocci T."/>
            <person name="Braus-Stromeyer S.A."/>
            <person name="Caldana C."/>
            <person name="Canovas D."/>
            <person name="Cerqueira G.C."/>
            <person name="Chen F."/>
            <person name="Chen W."/>
            <person name="Choi C."/>
            <person name="Clum A."/>
            <person name="Dos Santos R.A."/>
            <person name="Damasio A.R."/>
            <person name="Diallinas G."/>
            <person name="Emri T."/>
            <person name="Fekete E."/>
            <person name="Flipphi M."/>
            <person name="Freyberg S."/>
            <person name="Gallo A."/>
            <person name="Gournas C."/>
            <person name="Habgood R."/>
            <person name="Hainaut M."/>
            <person name="Harispe M.L."/>
            <person name="Henrissat B."/>
            <person name="Hilden K.S."/>
            <person name="Hope R."/>
            <person name="Hossain A."/>
            <person name="Karabika E."/>
            <person name="Karaffa L."/>
            <person name="Karanyi Z."/>
            <person name="Krasevec N."/>
            <person name="Kuo A."/>
            <person name="Kusch H."/>
            <person name="LaButti K."/>
            <person name="Lagendijk E.L."/>
            <person name="Lapidus A."/>
            <person name="Levasseur A."/>
            <person name="Lindquist E."/>
            <person name="Lipzen A."/>
            <person name="Logrieco A.F."/>
            <person name="MacCabe A."/>
            <person name="Maekelae M.R."/>
            <person name="Malavazi I."/>
            <person name="Melin P."/>
            <person name="Meyer V."/>
            <person name="Mielnichuk N."/>
            <person name="Miskei M."/>
            <person name="Molnar A.P."/>
            <person name="Mule G."/>
            <person name="Ngan C.Y."/>
            <person name="Orejas M."/>
            <person name="Orosz E."/>
            <person name="Ouedraogo J.P."/>
            <person name="Overkamp K.M."/>
            <person name="Park H.-S."/>
            <person name="Perrone G."/>
            <person name="Piumi F."/>
            <person name="Punt P.J."/>
            <person name="Ram A.F."/>
            <person name="Ramon A."/>
            <person name="Rauscher S."/>
            <person name="Record E."/>
            <person name="Riano-Pachon D.M."/>
            <person name="Robert V."/>
            <person name="Roehrig J."/>
            <person name="Ruller R."/>
            <person name="Salamov A."/>
            <person name="Salih N.S."/>
            <person name="Samson R.A."/>
            <person name="Sandor E."/>
            <person name="Sanguinetti M."/>
            <person name="Schuetze T."/>
            <person name="Sepcic K."/>
            <person name="Shelest E."/>
            <person name="Sherlock G."/>
            <person name="Sophianopoulou V."/>
            <person name="Squina F.M."/>
            <person name="Sun H."/>
            <person name="Susca A."/>
            <person name="Todd R.B."/>
            <person name="Tsang A."/>
            <person name="Unkles S.E."/>
            <person name="van de Wiele N."/>
            <person name="van Rossen-Uffink D."/>
            <person name="Oliveira J.V."/>
            <person name="Vesth T.C."/>
            <person name="Visser J."/>
            <person name="Yu J.-H."/>
            <person name="Zhou M."/>
            <person name="Andersen M.R."/>
            <person name="Archer D.B."/>
            <person name="Baker S.E."/>
            <person name="Benoit I."/>
            <person name="Brakhage A.A."/>
            <person name="Braus G.H."/>
            <person name="Fischer R."/>
            <person name="Frisvad J.C."/>
            <person name="Goldman G.H."/>
            <person name="Houbraken J."/>
            <person name="Oakley B."/>
            <person name="Pocsi I."/>
            <person name="Scazzocchio C."/>
            <person name="Seiboth B."/>
            <person name="vanKuyk P.A."/>
            <person name="Wortman J."/>
            <person name="Dyer P.S."/>
            <person name="Grigoriev I.V."/>
        </authorList>
    </citation>
    <scope>NUCLEOTIDE SEQUENCE [LARGE SCALE GENOMIC DNA]</scope>
    <source>
        <strain evidence="9">CBS 516.65</strain>
    </source>
</reference>
<dbReference type="InterPro" id="IPR000573">
    <property type="entry name" value="AconitaseA/IPMdHydase_ssu_swvl"/>
</dbReference>
<evidence type="ECO:0000256" key="5">
    <source>
        <dbReference type="ARBA" id="ARBA00023239"/>
    </source>
</evidence>
<dbReference type="VEuPathDB" id="FungiDB:ASPGLDRAFT_51051"/>
<proteinExistence type="inferred from homology"/>
<dbReference type="InterPro" id="IPR015931">
    <property type="entry name" value="Acnase/IPM_dHydase_lsu_aba_1/3"/>
</dbReference>
<dbReference type="AlphaFoldDB" id="A0A1L9V9N6"/>
<dbReference type="Gene3D" id="3.30.499.10">
    <property type="entry name" value="Aconitase, domain 3"/>
    <property type="match status" value="2"/>
</dbReference>
<dbReference type="GO" id="GO:0046872">
    <property type="term" value="F:metal ion binding"/>
    <property type="evidence" value="ECO:0007669"/>
    <property type="project" value="UniProtKB-KW"/>
</dbReference>
<protein>
    <recommendedName>
        <fullName evidence="10">Aconitase/3-isopropylmalate dehydratase large subunit alpha/beta/alpha domain-containing protein</fullName>
    </recommendedName>
</protein>
<dbReference type="Pfam" id="PF00694">
    <property type="entry name" value="Aconitase_C"/>
    <property type="match status" value="1"/>
</dbReference>
<dbReference type="InterPro" id="IPR001030">
    <property type="entry name" value="Acoase/IPM_deHydtase_lsu_aba"/>
</dbReference>
<dbReference type="OrthoDB" id="419183at2759"/>
<organism evidence="8 9">
    <name type="scientific">Aspergillus glaucus CBS 516.65</name>
    <dbReference type="NCBI Taxonomy" id="1160497"/>
    <lineage>
        <taxon>Eukaryota</taxon>
        <taxon>Fungi</taxon>
        <taxon>Dikarya</taxon>
        <taxon>Ascomycota</taxon>
        <taxon>Pezizomycotina</taxon>
        <taxon>Eurotiomycetes</taxon>
        <taxon>Eurotiomycetidae</taxon>
        <taxon>Eurotiales</taxon>
        <taxon>Aspergillaceae</taxon>
        <taxon>Aspergillus</taxon>
        <taxon>Aspergillus subgen. Aspergillus</taxon>
    </lineage>
</organism>
<feature type="domain" description="Aconitase A/isopropylmalate dehydratase small subunit swivel" evidence="7">
    <location>
        <begin position="691"/>
        <end position="748"/>
    </location>
</feature>
<evidence type="ECO:0000256" key="2">
    <source>
        <dbReference type="ARBA" id="ARBA00022723"/>
    </source>
</evidence>
<accession>A0A1L9V9N6</accession>
<dbReference type="PANTHER" id="PTHR43822:SF2">
    <property type="entry name" value="HOMOACONITASE, MITOCHONDRIAL"/>
    <property type="match status" value="1"/>
</dbReference>
<keyword evidence="2" id="KW-0479">Metal-binding</keyword>
<dbReference type="EMBL" id="KV878909">
    <property type="protein sequence ID" value="OJJ80638.1"/>
    <property type="molecule type" value="Genomic_DNA"/>
</dbReference>
<dbReference type="RefSeq" id="XP_022397336.1">
    <property type="nucleotide sequence ID" value="XM_022547445.1"/>
</dbReference>
<dbReference type="NCBIfam" id="TIGR02087">
    <property type="entry name" value="LEUD_arch"/>
    <property type="match status" value="1"/>
</dbReference>
<evidence type="ECO:0000259" key="7">
    <source>
        <dbReference type="Pfam" id="PF00694"/>
    </source>
</evidence>
<evidence type="ECO:0008006" key="10">
    <source>
        <dbReference type="Google" id="ProtNLM"/>
    </source>
</evidence>